<protein>
    <submittedName>
        <fullName evidence="1">Uncharacterized protein</fullName>
    </submittedName>
</protein>
<name>A0A977PM29_9CREN</name>
<dbReference type="AlphaFoldDB" id="A0A977PM29"/>
<dbReference type="Proteomes" id="UP001063698">
    <property type="component" value="Chromosome"/>
</dbReference>
<dbReference type="KEGG" id="ipc:IPA_09615"/>
<proteinExistence type="predicted"/>
<keyword evidence="2" id="KW-1185">Reference proteome</keyword>
<evidence type="ECO:0000313" key="2">
    <source>
        <dbReference type="Proteomes" id="UP001063698"/>
    </source>
</evidence>
<gene>
    <name evidence="1" type="ORF">IPA_09615</name>
</gene>
<evidence type="ECO:0000313" key="1">
    <source>
        <dbReference type="EMBL" id="UXD22920.1"/>
    </source>
</evidence>
<dbReference type="EMBL" id="CP006868">
    <property type="protein sequence ID" value="UXD22920.1"/>
    <property type="molecule type" value="Genomic_DNA"/>
</dbReference>
<sequence>MPFISRGKTIGFKRVGPFELSLRDLLIDLSSKKFIGRIVFDGRVGNDTVLIRIEMNKNRVVGLEIEKNGRLLVGTEAIPILEQALDRAEGYAEIIELDEHKVEIDLEENPMARVSLTISAPVELRNLVEFHAAAKGDLTLLYDALSQIETTSCLRIEGLLGGEECQGAIKGEMCPDKIAINISVGTDTIVITSLDEFKGALSSANEKCNLLELYAKKE</sequence>
<organism evidence="1 2">
    <name type="scientific">Ignicoccus pacificus DSM 13166</name>
    <dbReference type="NCBI Taxonomy" id="940294"/>
    <lineage>
        <taxon>Archaea</taxon>
        <taxon>Thermoproteota</taxon>
        <taxon>Thermoprotei</taxon>
        <taxon>Desulfurococcales</taxon>
        <taxon>Desulfurococcaceae</taxon>
        <taxon>Ignicoccus</taxon>
    </lineage>
</organism>
<reference evidence="1" key="1">
    <citation type="submission" date="2013-11" db="EMBL/GenBank/DDBJ databases">
        <title>Comparative genomics of Ignicoccus.</title>
        <authorList>
            <person name="Podar M."/>
        </authorList>
    </citation>
    <scope>NUCLEOTIDE SEQUENCE</scope>
    <source>
        <strain evidence="1">DSM 13166</strain>
    </source>
</reference>
<accession>A0A977PM29</accession>